<dbReference type="KEGG" id="ovi:T265_11902"/>
<gene>
    <name evidence="1" type="ORF">T265_11902</name>
</gene>
<dbReference type="RefSeq" id="XP_009176987.1">
    <property type="nucleotide sequence ID" value="XM_009178723.1"/>
</dbReference>
<dbReference type="GeneID" id="20326070"/>
<protein>
    <submittedName>
        <fullName evidence="1">Uncharacterized protein</fullName>
    </submittedName>
</protein>
<dbReference type="CTD" id="20326070"/>
<evidence type="ECO:0000313" key="1">
    <source>
        <dbReference type="EMBL" id="KER19267.1"/>
    </source>
</evidence>
<dbReference type="EMBL" id="KL597264">
    <property type="protein sequence ID" value="KER19267.1"/>
    <property type="molecule type" value="Genomic_DNA"/>
</dbReference>
<evidence type="ECO:0000313" key="2">
    <source>
        <dbReference type="Proteomes" id="UP000054324"/>
    </source>
</evidence>
<dbReference type="Proteomes" id="UP000054324">
    <property type="component" value="Unassembled WGS sequence"/>
</dbReference>
<proteinExistence type="predicted"/>
<accession>A0A074Z1B2</accession>
<keyword evidence="2" id="KW-1185">Reference proteome</keyword>
<name>A0A074Z1B2_OPIVI</name>
<reference evidence="1 2" key="1">
    <citation type="submission" date="2013-11" db="EMBL/GenBank/DDBJ databases">
        <title>Opisthorchis viverrini - life in the bile duct.</title>
        <authorList>
            <person name="Young N.D."/>
            <person name="Nagarajan N."/>
            <person name="Lin S.J."/>
            <person name="Korhonen P.K."/>
            <person name="Jex A.R."/>
            <person name="Hall R.S."/>
            <person name="Safavi-Hemami H."/>
            <person name="Kaewkong W."/>
            <person name="Bertrand D."/>
            <person name="Gao S."/>
            <person name="Seet Q."/>
            <person name="Wongkham S."/>
            <person name="Teh B.T."/>
            <person name="Wongkham C."/>
            <person name="Intapan P.M."/>
            <person name="Maleewong W."/>
            <person name="Yang X."/>
            <person name="Hu M."/>
            <person name="Wang Z."/>
            <person name="Hofmann A."/>
            <person name="Sternberg P.W."/>
            <person name="Tan P."/>
            <person name="Wang J."/>
            <person name="Gasser R.B."/>
        </authorList>
    </citation>
    <scope>NUCLEOTIDE SEQUENCE [LARGE SCALE GENOMIC DNA]</scope>
</reference>
<sequence>MGIGLDSKDGDASECTQYYLVTRSGSIPSTGSSKKFFGGEFEQRQSQTKNEVHALQTRGGIEKTVKKRIAPLKMYFIMIRLMPLHPALYRPHDTAVTFPVAREHHKQEIQLSSRGTATPVAMVYVTEKWGIGELIAGYCKRLPHQ</sequence>
<organism evidence="1 2">
    <name type="scientific">Opisthorchis viverrini</name>
    <name type="common">Southeast Asian liver fluke</name>
    <dbReference type="NCBI Taxonomy" id="6198"/>
    <lineage>
        <taxon>Eukaryota</taxon>
        <taxon>Metazoa</taxon>
        <taxon>Spiralia</taxon>
        <taxon>Lophotrochozoa</taxon>
        <taxon>Platyhelminthes</taxon>
        <taxon>Trematoda</taxon>
        <taxon>Digenea</taxon>
        <taxon>Opisthorchiida</taxon>
        <taxon>Opisthorchiata</taxon>
        <taxon>Opisthorchiidae</taxon>
        <taxon>Opisthorchis</taxon>
    </lineage>
</organism>
<dbReference type="AlphaFoldDB" id="A0A074Z1B2"/>